<evidence type="ECO:0000259" key="2">
    <source>
        <dbReference type="Pfam" id="PF26605"/>
    </source>
</evidence>
<accession>A0A9W6WSF8</accession>
<keyword evidence="4" id="KW-1185">Reference proteome</keyword>
<evidence type="ECO:0000256" key="1">
    <source>
        <dbReference type="SAM" id="Phobius"/>
    </source>
</evidence>
<dbReference type="AlphaFoldDB" id="A0A9W6WSF8"/>
<feature type="transmembrane region" description="Helical" evidence="1">
    <location>
        <begin position="115"/>
        <end position="136"/>
    </location>
</feature>
<dbReference type="Pfam" id="PF26605">
    <property type="entry name" value="WLGC"/>
    <property type="match status" value="1"/>
</dbReference>
<feature type="transmembrane region" description="Helical" evidence="1">
    <location>
        <begin position="768"/>
        <end position="790"/>
    </location>
</feature>
<comment type="caution">
    <text evidence="3">The sequence shown here is derived from an EMBL/GenBank/DDBJ whole genome shotgun (WGS) entry which is preliminary data.</text>
</comment>
<gene>
    <name evidence="3" type="ORF">Pfra01_000003600</name>
</gene>
<evidence type="ECO:0000313" key="3">
    <source>
        <dbReference type="EMBL" id="GMF14411.1"/>
    </source>
</evidence>
<organism evidence="3 4">
    <name type="scientific">Phytophthora fragariaefolia</name>
    <dbReference type="NCBI Taxonomy" id="1490495"/>
    <lineage>
        <taxon>Eukaryota</taxon>
        <taxon>Sar</taxon>
        <taxon>Stramenopiles</taxon>
        <taxon>Oomycota</taxon>
        <taxon>Peronosporomycetes</taxon>
        <taxon>Peronosporales</taxon>
        <taxon>Peronosporaceae</taxon>
        <taxon>Phytophthora</taxon>
    </lineage>
</organism>
<proteinExistence type="predicted"/>
<dbReference type="OrthoDB" id="166872at2759"/>
<feature type="transmembrane region" description="Helical" evidence="1">
    <location>
        <begin position="63"/>
        <end position="87"/>
    </location>
</feature>
<reference evidence="3" key="1">
    <citation type="submission" date="2023-04" db="EMBL/GenBank/DDBJ databases">
        <title>Phytophthora fragariaefolia NBRC 109709.</title>
        <authorList>
            <person name="Ichikawa N."/>
            <person name="Sato H."/>
            <person name="Tonouchi N."/>
        </authorList>
    </citation>
    <scope>NUCLEOTIDE SEQUENCE</scope>
    <source>
        <strain evidence="3">NBRC 109709</strain>
    </source>
</reference>
<name>A0A9W6WSF8_9STRA</name>
<dbReference type="SUPFAM" id="SSF52047">
    <property type="entry name" value="RNI-like"/>
    <property type="match status" value="1"/>
</dbReference>
<dbReference type="InterPro" id="IPR032675">
    <property type="entry name" value="LRR_dom_sf"/>
</dbReference>
<keyword evidence="1" id="KW-0812">Transmembrane</keyword>
<dbReference type="Gene3D" id="3.80.10.10">
    <property type="entry name" value="Ribonuclease Inhibitor"/>
    <property type="match status" value="1"/>
</dbReference>
<keyword evidence="1" id="KW-1133">Transmembrane helix</keyword>
<protein>
    <submittedName>
        <fullName evidence="3">Unnamed protein product</fullName>
    </submittedName>
</protein>
<dbReference type="Proteomes" id="UP001165121">
    <property type="component" value="Unassembled WGS sequence"/>
</dbReference>
<dbReference type="EMBL" id="BSXT01000002">
    <property type="protein sequence ID" value="GMF14411.1"/>
    <property type="molecule type" value="Genomic_DNA"/>
</dbReference>
<keyword evidence="1" id="KW-0472">Membrane</keyword>
<evidence type="ECO:0000313" key="4">
    <source>
        <dbReference type="Proteomes" id="UP001165121"/>
    </source>
</evidence>
<dbReference type="InterPro" id="IPR058256">
    <property type="entry name" value="WLGC"/>
</dbReference>
<feature type="transmembrane region" description="Helical" evidence="1">
    <location>
        <begin position="308"/>
        <end position="328"/>
    </location>
</feature>
<feature type="domain" description="WLGC" evidence="2">
    <location>
        <begin position="658"/>
        <end position="725"/>
    </location>
</feature>
<sequence>MSWLAQPKISPIETRIHEREFALPVIRFTSHIKPAGAPTVQDIRQAVRAGQISRSFFEAFGTLGVVIVLVVLISITWTLGLIILTVAPNKTANYLTQTTEFDGGNFWLIIDPDPVFLVVSSLSLGVLVLLYIDVLLKLSVQRNVIRPMRPFRFLINVMCPGRKSHSQFERNLLAFWYDLTAFNGRRRNFDMVFAVGWPMLWLGYSVDHFDFDRAKALLYLKVYPPGWFERKARLMADTVTITLFQISFDALRMKSVSDLLLRMVMNLSFCYRLKRAVEFLIRRHRQKHRRTKSFNLVKTVHQPNLPRPIALIFFAFSVSVVVATHMSIMTSEKACYAYPQCAVYAYRWKSNDLCPCRALIDVECAPHAYNEWIHPPEVTNLVSMLAKSGDLRIIQIINRQLPVWPPDLQRCTGLRSMYALPFLRTLLTGYCTNSFCLIYRFRTLMYTGISVIPEWAATFRNLELLYVHPDLSFLYSNKFNTLYTSKFIRSIEGRPIDTNLVSLPGNLFDSMLKLTHLHLAVHQNLVRIPPLDGLANLKSLTLAIMMSLVEIPPLENLTKLQLVQVFGANKTQRIPNLSPDVGSVSLLIADSMACCNGYITCNLSSYLCSAHPSCLDKAQPENRPNEVTQHVFDLMTAKTCTTSPYKAADFFKTPTEEDVDNCGGVLYAQCQKFNGTARIPGMCYNERMQVISCQTMKLFKIARIQEIEFGVGFPCDAINEKYLGCGAPLQVKASDISRKPAHLGVLNANSTSGRRQEAFFHLKNLNQIFGLFGLLPRAMILVLIVWIFILTVAPIYQLFHEECSWLHLARVNLSMLELNYDDKAGKKNNLFSASQSNYKIIFSVGITSNNPNGDWLCSPVHLQSVDGRENLLSVDEIAILEPLVAGAAPPQGAVMPPPDNQGFAALALERARHLRQTTPRFVDHVATIARTANIVERFFSQANAVVGMHRQAMTPLHLESILFPR</sequence>